<dbReference type="EMBL" id="BAAAQQ010000013">
    <property type="protein sequence ID" value="GAA2132543.1"/>
    <property type="molecule type" value="Genomic_DNA"/>
</dbReference>
<keyword evidence="3" id="KW-1185">Reference proteome</keyword>
<protein>
    <submittedName>
        <fullName evidence="2">Uncharacterized protein</fullName>
    </submittedName>
</protein>
<proteinExistence type="predicted"/>
<evidence type="ECO:0000313" key="3">
    <source>
        <dbReference type="Proteomes" id="UP001500575"/>
    </source>
</evidence>
<feature type="signal peptide" evidence="1">
    <location>
        <begin position="1"/>
        <end position="30"/>
    </location>
</feature>
<dbReference type="PROSITE" id="PS51318">
    <property type="entry name" value="TAT"/>
    <property type="match status" value="1"/>
</dbReference>
<dbReference type="InterPro" id="IPR006311">
    <property type="entry name" value="TAT_signal"/>
</dbReference>
<organism evidence="2 3">
    <name type="scientific">Nocardioides bigeumensis</name>
    <dbReference type="NCBI Taxonomy" id="433657"/>
    <lineage>
        <taxon>Bacteria</taxon>
        <taxon>Bacillati</taxon>
        <taxon>Actinomycetota</taxon>
        <taxon>Actinomycetes</taxon>
        <taxon>Propionibacteriales</taxon>
        <taxon>Nocardioidaceae</taxon>
        <taxon>Nocardioides</taxon>
    </lineage>
</organism>
<dbReference type="Proteomes" id="UP001500575">
    <property type="component" value="Unassembled WGS sequence"/>
</dbReference>
<feature type="chain" id="PRO_5045626264" evidence="1">
    <location>
        <begin position="31"/>
        <end position="158"/>
    </location>
</feature>
<reference evidence="2 3" key="1">
    <citation type="journal article" date="2019" name="Int. J. Syst. Evol. Microbiol.">
        <title>The Global Catalogue of Microorganisms (GCM) 10K type strain sequencing project: providing services to taxonomists for standard genome sequencing and annotation.</title>
        <authorList>
            <consortium name="The Broad Institute Genomics Platform"/>
            <consortium name="The Broad Institute Genome Sequencing Center for Infectious Disease"/>
            <person name="Wu L."/>
            <person name="Ma J."/>
        </authorList>
    </citation>
    <scope>NUCLEOTIDE SEQUENCE [LARGE SCALE GENOMIC DNA]</scope>
    <source>
        <strain evidence="2 3">JCM 16021</strain>
    </source>
</reference>
<comment type="caution">
    <text evidence="2">The sequence shown here is derived from an EMBL/GenBank/DDBJ whole genome shotgun (WGS) entry which is preliminary data.</text>
</comment>
<evidence type="ECO:0000256" key="1">
    <source>
        <dbReference type="SAM" id="SignalP"/>
    </source>
</evidence>
<dbReference type="RefSeq" id="WP_344305325.1">
    <property type="nucleotide sequence ID" value="NZ_BAAAQQ010000013.1"/>
</dbReference>
<evidence type="ECO:0000313" key="2">
    <source>
        <dbReference type="EMBL" id="GAA2132543.1"/>
    </source>
</evidence>
<accession>A0ABN2YUU3</accession>
<sequence>MAQVSRRTVARGAAWAAPAVMVSVAAPAYAAVSYIVPLATLAAGTKCPGKGSTTGGNVYYYNLPLTLTSPGGPGYSFRGDSLIVGGVATSPAEPLTSSIPASGGTMLVRFLTDKSPSSYDVTVNYSVLQGTTVMGTYSISQNAVKFTPWKTGDYGYCP</sequence>
<name>A0ABN2YUU3_9ACTN</name>
<keyword evidence="1" id="KW-0732">Signal</keyword>
<gene>
    <name evidence="2" type="ORF">GCM10009843_37230</name>
</gene>